<dbReference type="GO" id="GO:0034497">
    <property type="term" value="P:protein localization to phagophore assembly site"/>
    <property type="evidence" value="ECO:0000318"/>
    <property type="project" value="GO_Central"/>
</dbReference>
<dbReference type="GO" id="GO:0061723">
    <property type="term" value="P:glycophagy"/>
    <property type="evidence" value="ECO:0000318"/>
    <property type="project" value="GO_Central"/>
</dbReference>
<gene>
    <name evidence="4" type="ORF">TVAG_260770</name>
</gene>
<dbReference type="VEuPathDB" id="TrichDB:TVAG_260770"/>
<dbReference type="GO" id="GO:0032266">
    <property type="term" value="F:phosphatidylinositol-3-phosphate binding"/>
    <property type="evidence" value="ECO:0000318"/>
    <property type="project" value="GO_Central"/>
</dbReference>
<dbReference type="GO" id="GO:0000422">
    <property type="term" value="P:autophagy of mitochondrion"/>
    <property type="evidence" value="ECO:0000318"/>
    <property type="project" value="GO_Central"/>
</dbReference>
<evidence type="ECO:0000313" key="4">
    <source>
        <dbReference type="EMBL" id="EAY02617.1"/>
    </source>
</evidence>
<evidence type="ECO:0000256" key="1">
    <source>
        <dbReference type="ARBA" id="ARBA00022574"/>
    </source>
</evidence>
<dbReference type="STRING" id="5722.A2EXK0"/>
<dbReference type="eggNOG" id="KOG2111">
    <property type="taxonomic scope" value="Eukaryota"/>
</dbReference>
<dbReference type="SUPFAM" id="SSF50978">
    <property type="entry name" value="WD40 repeat-like"/>
    <property type="match status" value="1"/>
</dbReference>
<dbReference type="EMBL" id="DS113530">
    <property type="protein sequence ID" value="EAY02617.1"/>
    <property type="molecule type" value="Genomic_DNA"/>
</dbReference>
<dbReference type="Proteomes" id="UP000001542">
    <property type="component" value="Unassembled WGS sequence"/>
</dbReference>
<dbReference type="PANTHER" id="PTHR11227">
    <property type="entry name" value="WD-REPEAT PROTEIN INTERACTING WITH PHOSPHOINOSIDES WIPI -RELATED"/>
    <property type="match status" value="1"/>
</dbReference>
<dbReference type="InterPro" id="IPR015943">
    <property type="entry name" value="WD40/YVTN_repeat-like_dom_sf"/>
</dbReference>
<dbReference type="GO" id="GO:0034045">
    <property type="term" value="C:phagophore assembly site membrane"/>
    <property type="evidence" value="ECO:0000318"/>
    <property type="project" value="GO_Central"/>
</dbReference>
<dbReference type="GO" id="GO:0080025">
    <property type="term" value="F:phosphatidylinositol-3,5-bisphosphate binding"/>
    <property type="evidence" value="ECO:0000318"/>
    <property type="project" value="GO_Central"/>
</dbReference>
<proteinExistence type="inferred from homology"/>
<dbReference type="InterPro" id="IPR036322">
    <property type="entry name" value="WD40_repeat_dom_sf"/>
</dbReference>
<dbReference type="VEuPathDB" id="TrichDB:TVAGG3_0241240"/>
<dbReference type="Pfam" id="PF21032">
    <property type="entry name" value="PROPPIN"/>
    <property type="match status" value="1"/>
</dbReference>
<dbReference type="SMR" id="A2EXK0"/>
<dbReference type="KEGG" id="tva:4760457"/>
<evidence type="ECO:0000256" key="2">
    <source>
        <dbReference type="ARBA" id="ARBA00022737"/>
    </source>
</evidence>
<dbReference type="GO" id="GO:0030674">
    <property type="term" value="F:protein-macromolecule adaptor activity"/>
    <property type="evidence" value="ECO:0000318"/>
    <property type="project" value="GO_Central"/>
</dbReference>
<dbReference type="GO" id="GO:0044804">
    <property type="term" value="P:nucleophagy"/>
    <property type="evidence" value="ECO:0000318"/>
    <property type="project" value="GO_Central"/>
</dbReference>
<dbReference type="AlphaFoldDB" id="A2EXK0"/>
<protein>
    <recommendedName>
        <fullName evidence="6">WD repeat protein</fullName>
    </recommendedName>
</protein>
<organism evidence="4 5">
    <name type="scientific">Trichomonas vaginalis (strain ATCC PRA-98 / G3)</name>
    <dbReference type="NCBI Taxonomy" id="412133"/>
    <lineage>
        <taxon>Eukaryota</taxon>
        <taxon>Metamonada</taxon>
        <taxon>Parabasalia</taxon>
        <taxon>Trichomonadida</taxon>
        <taxon>Trichomonadidae</taxon>
        <taxon>Trichomonas</taxon>
    </lineage>
</organism>
<dbReference type="InterPro" id="IPR048720">
    <property type="entry name" value="PROPPIN"/>
</dbReference>
<keyword evidence="2" id="KW-0677">Repeat</keyword>
<sequence length="323" mass="35648">MNPTPRINSIDFSDDGEIMTVSLSNGFAIFSTNPLRLLINKNFQDKEIGLTSTIPNSSIIICSGIAGQSSFSNTDLMVYDDSIGRNVFELSMPDPIVKIKMLPSMFSVTTKTEMRLYTFDPPMLYCQFRNPVNSFLSSDFCVHRNSFMVAVTGKDLSTARIVTGEGNDLMFKAHNHSISKFKLNNGGNYVATASESGTCIRVWMTETGEQFAEFRRGRLPVEINSMAFDSKTNLIAISSNNPTLHAFIIPPSKTLDAPQTDLTWKVPSPGNTFLSFDKSGKLLVGHSNGTLYVLRCDIPSKSIIQESTTLFTSLLNSNEAVKK</sequence>
<dbReference type="Gene3D" id="2.130.10.10">
    <property type="entry name" value="YVTN repeat-like/Quinoprotein amine dehydrogenase"/>
    <property type="match status" value="1"/>
</dbReference>
<evidence type="ECO:0008006" key="6">
    <source>
        <dbReference type="Google" id="ProtNLM"/>
    </source>
</evidence>
<dbReference type="RefSeq" id="XP_001314840.1">
    <property type="nucleotide sequence ID" value="XM_001314805.1"/>
</dbReference>
<keyword evidence="1" id="KW-0853">WD repeat</keyword>
<comment type="similarity">
    <text evidence="3">Belongs to the WD repeat PROPPIN family.</text>
</comment>
<dbReference type="GO" id="GO:0005829">
    <property type="term" value="C:cytosol"/>
    <property type="evidence" value="ECO:0000318"/>
    <property type="project" value="GO_Central"/>
</dbReference>
<evidence type="ECO:0000256" key="3">
    <source>
        <dbReference type="ARBA" id="ARBA00025740"/>
    </source>
</evidence>
<evidence type="ECO:0000313" key="5">
    <source>
        <dbReference type="Proteomes" id="UP000001542"/>
    </source>
</evidence>
<dbReference type="OMA" id="CEMLHRT"/>
<reference evidence="4" key="1">
    <citation type="submission" date="2006-10" db="EMBL/GenBank/DDBJ databases">
        <authorList>
            <person name="Amadeo P."/>
            <person name="Zhao Q."/>
            <person name="Wortman J."/>
            <person name="Fraser-Liggett C."/>
            <person name="Carlton J."/>
        </authorList>
    </citation>
    <scope>NUCLEOTIDE SEQUENCE</scope>
    <source>
        <strain evidence="4">G3</strain>
    </source>
</reference>
<dbReference type="FunCoup" id="A2EXK0">
    <property type="interactions" value="402"/>
</dbReference>
<name>A2EXK0_TRIV3</name>
<reference evidence="4" key="2">
    <citation type="journal article" date="2007" name="Science">
        <title>Draft genome sequence of the sexually transmitted pathogen Trichomonas vaginalis.</title>
        <authorList>
            <person name="Carlton J.M."/>
            <person name="Hirt R.P."/>
            <person name="Silva J.C."/>
            <person name="Delcher A.L."/>
            <person name="Schatz M."/>
            <person name="Zhao Q."/>
            <person name="Wortman J.R."/>
            <person name="Bidwell S.L."/>
            <person name="Alsmark U.C.M."/>
            <person name="Besteiro S."/>
            <person name="Sicheritz-Ponten T."/>
            <person name="Noel C.J."/>
            <person name="Dacks J.B."/>
            <person name="Foster P.G."/>
            <person name="Simillion C."/>
            <person name="Van de Peer Y."/>
            <person name="Miranda-Saavedra D."/>
            <person name="Barton G.J."/>
            <person name="Westrop G.D."/>
            <person name="Mueller S."/>
            <person name="Dessi D."/>
            <person name="Fiori P.L."/>
            <person name="Ren Q."/>
            <person name="Paulsen I."/>
            <person name="Zhang H."/>
            <person name="Bastida-Corcuera F.D."/>
            <person name="Simoes-Barbosa A."/>
            <person name="Brown M.T."/>
            <person name="Hayes R.D."/>
            <person name="Mukherjee M."/>
            <person name="Okumura C.Y."/>
            <person name="Schneider R."/>
            <person name="Smith A.J."/>
            <person name="Vanacova S."/>
            <person name="Villalvazo M."/>
            <person name="Haas B.J."/>
            <person name="Pertea M."/>
            <person name="Feldblyum T.V."/>
            <person name="Utterback T.R."/>
            <person name="Shu C.L."/>
            <person name="Osoegawa K."/>
            <person name="de Jong P.J."/>
            <person name="Hrdy I."/>
            <person name="Horvathova L."/>
            <person name="Zubacova Z."/>
            <person name="Dolezal P."/>
            <person name="Malik S.B."/>
            <person name="Logsdon J.M. Jr."/>
            <person name="Henze K."/>
            <person name="Gupta A."/>
            <person name="Wang C.C."/>
            <person name="Dunne R.L."/>
            <person name="Upcroft J.A."/>
            <person name="Upcroft P."/>
            <person name="White O."/>
            <person name="Salzberg S.L."/>
            <person name="Tang P."/>
            <person name="Chiu C.-H."/>
            <person name="Lee Y.-S."/>
            <person name="Embley T.M."/>
            <person name="Coombs G.H."/>
            <person name="Mottram J.C."/>
            <person name="Tachezy J."/>
            <person name="Fraser-Liggett C.M."/>
            <person name="Johnson P.J."/>
        </authorList>
    </citation>
    <scope>NUCLEOTIDE SEQUENCE [LARGE SCALE GENOMIC DNA]</scope>
    <source>
        <strain evidence="4">G3</strain>
    </source>
</reference>
<keyword evidence="5" id="KW-1185">Reference proteome</keyword>
<dbReference type="InParanoid" id="A2EXK0"/>
<dbReference type="OrthoDB" id="1667587at2759"/>
<dbReference type="GO" id="GO:0000425">
    <property type="term" value="P:pexophagy"/>
    <property type="evidence" value="ECO:0000318"/>
    <property type="project" value="GO_Central"/>
</dbReference>
<accession>A2EXK0</accession>